<dbReference type="Proteomes" id="UP000836402">
    <property type="component" value="Unassembled WGS sequence"/>
</dbReference>
<evidence type="ECO:0000256" key="1">
    <source>
        <dbReference type="ARBA" id="ARBA00022694"/>
    </source>
</evidence>
<protein>
    <recommendedName>
        <fullName evidence="10">Rpr2-domain-containing protein</fullName>
    </recommendedName>
</protein>
<sequence>MAKGESQQPHGGQLGKGRAAQQSGGEDKARGAMNPKMKMPPISEVSHSINSLAQSAAFYDVLRVVGQDPEGHSSGPPHKRIKTGSSKDLVSLAQKSVTPLDGLLKQAFCQKCGTVLIPGLTSRTRTRSSGPHQRTVSTTCTTCQERSQTAASPQDAKNKSGLAEGRRLRKKRRREQLKKERDKEKEAAVREEASEEDG</sequence>
<gene>
    <name evidence="7" type="ORF">A4X03_0g3101</name>
    <name evidence="6" type="ORF">JKIAZH3_G4697</name>
</gene>
<accession>A0A177V8E9</accession>
<reference evidence="7" key="1">
    <citation type="submission" date="2016-04" db="EMBL/GenBank/DDBJ databases">
        <authorList>
            <person name="Nguyen H.D."/>
            <person name="Kesanakurti P."/>
            <person name="Cullis J."/>
            <person name="Levesque C.A."/>
            <person name="Hambleton S."/>
        </authorList>
    </citation>
    <scope>NUCLEOTIDE SEQUENCE</scope>
    <source>
        <strain evidence="7">DAOMC 238032</strain>
    </source>
</reference>
<evidence type="ECO:0000256" key="5">
    <source>
        <dbReference type="SAM" id="MobiDB-lite"/>
    </source>
</evidence>
<feature type="compositionally biased region" description="Polar residues" evidence="5">
    <location>
        <begin position="1"/>
        <end position="10"/>
    </location>
</feature>
<feature type="compositionally biased region" description="Polar residues" evidence="5">
    <location>
        <begin position="121"/>
        <end position="152"/>
    </location>
</feature>
<dbReference type="PANTHER" id="PTHR14742:SF0">
    <property type="entry name" value="RIBONUCLEASE P PROTEIN SUBUNIT P21"/>
    <property type="match status" value="1"/>
</dbReference>
<evidence type="ECO:0000256" key="3">
    <source>
        <dbReference type="ARBA" id="ARBA00022833"/>
    </source>
</evidence>
<reference evidence="7" key="2">
    <citation type="journal article" date="2019" name="IMA Fungus">
        <title>Genome sequencing and comparison of five Tilletia species to identify candidate genes for the detection of regulated species infecting wheat.</title>
        <authorList>
            <person name="Nguyen H.D.T."/>
            <person name="Sultana T."/>
            <person name="Kesanakurti P."/>
            <person name="Hambleton S."/>
        </authorList>
    </citation>
    <scope>NUCLEOTIDE SEQUENCE</scope>
    <source>
        <strain evidence="7">DAOMC 238032</strain>
    </source>
</reference>
<dbReference type="InterPro" id="IPR007175">
    <property type="entry name" value="Rpr2/Snm1/Rpp21"/>
</dbReference>
<dbReference type="GO" id="GO:0046872">
    <property type="term" value="F:metal ion binding"/>
    <property type="evidence" value="ECO:0007669"/>
    <property type="project" value="UniProtKB-KW"/>
</dbReference>
<dbReference type="GO" id="GO:0005655">
    <property type="term" value="C:nucleolar ribonuclease P complex"/>
    <property type="evidence" value="ECO:0007669"/>
    <property type="project" value="TreeGrafter"/>
</dbReference>
<evidence type="ECO:0000313" key="7">
    <source>
        <dbReference type="EMBL" id="KAE8261620.1"/>
    </source>
</evidence>
<name>A0A177V8E9_9BASI</name>
<dbReference type="Pfam" id="PF04032">
    <property type="entry name" value="Rpr2"/>
    <property type="match status" value="1"/>
</dbReference>
<feature type="region of interest" description="Disordered" evidence="5">
    <location>
        <begin position="121"/>
        <end position="198"/>
    </location>
</feature>
<evidence type="ECO:0008006" key="10">
    <source>
        <dbReference type="Google" id="ProtNLM"/>
    </source>
</evidence>
<evidence type="ECO:0000256" key="2">
    <source>
        <dbReference type="ARBA" id="ARBA00022723"/>
    </source>
</evidence>
<feature type="compositionally biased region" description="Basic residues" evidence="5">
    <location>
        <begin position="167"/>
        <end position="176"/>
    </location>
</feature>
<evidence type="ECO:0000313" key="8">
    <source>
        <dbReference type="Proteomes" id="UP000077671"/>
    </source>
</evidence>
<feature type="region of interest" description="Disordered" evidence="5">
    <location>
        <begin position="67"/>
        <end position="87"/>
    </location>
</feature>
<evidence type="ECO:0000313" key="9">
    <source>
        <dbReference type="Proteomes" id="UP000836402"/>
    </source>
</evidence>
<dbReference type="GO" id="GO:0008033">
    <property type="term" value="P:tRNA processing"/>
    <property type="evidence" value="ECO:0007669"/>
    <property type="project" value="UniProtKB-KW"/>
</dbReference>
<evidence type="ECO:0000313" key="6">
    <source>
        <dbReference type="EMBL" id="CAD6917286.1"/>
    </source>
</evidence>
<dbReference type="EMBL" id="CAJHJG010002080">
    <property type="protein sequence ID" value="CAD6917286.1"/>
    <property type="molecule type" value="Genomic_DNA"/>
</dbReference>
<proteinExistence type="inferred from homology"/>
<keyword evidence="2" id="KW-0479">Metal-binding</keyword>
<keyword evidence="9" id="KW-1185">Reference proteome</keyword>
<dbReference type="EMBL" id="LWDD02000340">
    <property type="protein sequence ID" value="KAE8261620.1"/>
    <property type="molecule type" value="Genomic_DNA"/>
</dbReference>
<dbReference type="PANTHER" id="PTHR14742">
    <property type="entry name" value="RIBONUCLEASE P SUBUNIT P21"/>
    <property type="match status" value="1"/>
</dbReference>
<comment type="similarity">
    <text evidence="4">Belongs to the eukaryotic/archaeal RNase P protein component 4 family.</text>
</comment>
<keyword evidence="3" id="KW-0862">Zinc</keyword>
<feature type="compositionally biased region" description="Basic and acidic residues" evidence="5">
    <location>
        <begin position="177"/>
        <end position="192"/>
    </location>
</feature>
<reference evidence="6" key="3">
    <citation type="submission" date="2020-10" db="EMBL/GenBank/DDBJ databases">
        <authorList>
            <person name="Sedaghatjoo S."/>
        </authorList>
    </citation>
    <scope>NUCLEOTIDE SEQUENCE</scope>
    <source>
        <strain evidence="6">AZH3</strain>
    </source>
</reference>
<feature type="region of interest" description="Disordered" evidence="5">
    <location>
        <begin position="1"/>
        <end position="42"/>
    </location>
</feature>
<dbReference type="Proteomes" id="UP000077671">
    <property type="component" value="Unassembled WGS sequence"/>
</dbReference>
<dbReference type="AlphaFoldDB" id="A0A177V8E9"/>
<evidence type="ECO:0000256" key="4">
    <source>
        <dbReference type="ARBA" id="ARBA00038402"/>
    </source>
</evidence>
<organism evidence="7 8">
    <name type="scientific">Tilletia caries</name>
    <name type="common">wheat bunt fungus</name>
    <dbReference type="NCBI Taxonomy" id="13290"/>
    <lineage>
        <taxon>Eukaryota</taxon>
        <taxon>Fungi</taxon>
        <taxon>Dikarya</taxon>
        <taxon>Basidiomycota</taxon>
        <taxon>Ustilaginomycotina</taxon>
        <taxon>Exobasidiomycetes</taxon>
        <taxon>Tilletiales</taxon>
        <taxon>Tilletiaceae</taxon>
        <taxon>Tilletia</taxon>
    </lineage>
</organism>
<dbReference type="Gene3D" id="6.20.50.20">
    <property type="match status" value="1"/>
</dbReference>
<keyword evidence="1" id="KW-0819">tRNA processing</keyword>
<comment type="caution">
    <text evidence="7">The sequence shown here is derived from an EMBL/GenBank/DDBJ whole genome shotgun (WGS) entry which is preliminary data.</text>
</comment>